<evidence type="ECO:0000313" key="1">
    <source>
        <dbReference type="EMBL" id="KAI3759938.1"/>
    </source>
</evidence>
<name>A0ACB9ELM2_9ASTR</name>
<protein>
    <submittedName>
        <fullName evidence="1">Uncharacterized protein</fullName>
    </submittedName>
</protein>
<dbReference type="Proteomes" id="UP001056120">
    <property type="component" value="Linkage Group LG17"/>
</dbReference>
<evidence type="ECO:0000313" key="2">
    <source>
        <dbReference type="Proteomes" id="UP001056120"/>
    </source>
</evidence>
<organism evidence="1 2">
    <name type="scientific">Smallanthus sonchifolius</name>
    <dbReference type="NCBI Taxonomy" id="185202"/>
    <lineage>
        <taxon>Eukaryota</taxon>
        <taxon>Viridiplantae</taxon>
        <taxon>Streptophyta</taxon>
        <taxon>Embryophyta</taxon>
        <taxon>Tracheophyta</taxon>
        <taxon>Spermatophyta</taxon>
        <taxon>Magnoliopsida</taxon>
        <taxon>eudicotyledons</taxon>
        <taxon>Gunneridae</taxon>
        <taxon>Pentapetalae</taxon>
        <taxon>asterids</taxon>
        <taxon>campanulids</taxon>
        <taxon>Asterales</taxon>
        <taxon>Asteraceae</taxon>
        <taxon>Asteroideae</taxon>
        <taxon>Heliantheae alliance</taxon>
        <taxon>Millerieae</taxon>
        <taxon>Smallanthus</taxon>
    </lineage>
</organism>
<gene>
    <name evidence="1" type="ORF">L1987_50325</name>
</gene>
<reference evidence="2" key="1">
    <citation type="journal article" date="2022" name="Mol. Ecol. Resour.">
        <title>The genomes of chicory, endive, great burdock and yacon provide insights into Asteraceae palaeo-polyploidization history and plant inulin production.</title>
        <authorList>
            <person name="Fan W."/>
            <person name="Wang S."/>
            <person name="Wang H."/>
            <person name="Wang A."/>
            <person name="Jiang F."/>
            <person name="Liu H."/>
            <person name="Zhao H."/>
            <person name="Xu D."/>
            <person name="Zhang Y."/>
        </authorList>
    </citation>
    <scope>NUCLEOTIDE SEQUENCE [LARGE SCALE GENOMIC DNA]</scope>
    <source>
        <strain evidence="2">cv. Yunnan</strain>
    </source>
</reference>
<keyword evidence="2" id="KW-1185">Reference proteome</keyword>
<reference evidence="1 2" key="2">
    <citation type="journal article" date="2022" name="Mol. Ecol. Resour.">
        <title>The genomes of chicory, endive, great burdock and yacon provide insights into Asteraceae paleo-polyploidization history and plant inulin production.</title>
        <authorList>
            <person name="Fan W."/>
            <person name="Wang S."/>
            <person name="Wang H."/>
            <person name="Wang A."/>
            <person name="Jiang F."/>
            <person name="Liu H."/>
            <person name="Zhao H."/>
            <person name="Xu D."/>
            <person name="Zhang Y."/>
        </authorList>
    </citation>
    <scope>NUCLEOTIDE SEQUENCE [LARGE SCALE GENOMIC DNA]</scope>
    <source>
        <strain evidence="2">cv. Yunnan</strain>
        <tissue evidence="1">Leaves</tissue>
    </source>
</reference>
<proteinExistence type="predicted"/>
<accession>A0ACB9ELM2</accession>
<dbReference type="EMBL" id="CM042034">
    <property type="protein sequence ID" value="KAI3759938.1"/>
    <property type="molecule type" value="Genomic_DNA"/>
</dbReference>
<sequence length="84" mass="9292">MNVKLRPISMKDADKLFKAQSSNNAASNDFLPNVKNTSTGGTNSSLRIEISTNFNSSLHRFVISNRFICITSRALCMLNTNLLP</sequence>
<comment type="caution">
    <text evidence="1">The sequence shown here is derived from an EMBL/GenBank/DDBJ whole genome shotgun (WGS) entry which is preliminary data.</text>
</comment>